<protein>
    <submittedName>
        <fullName evidence="1">Uncharacterized protein</fullName>
    </submittedName>
</protein>
<accession>A0A8J8MG95</accession>
<sequence>MKKTRIMAIALAVAVALMGAGYAVWTQDFIITGTVNTGQLKLDISETNGSPNIHFQYWNGHIDKLDWDPVDAADIVKYNIKDQAKAVITDGRVITFSYGNMFPGLEAYQEFTITNNGTVPVMIKAAKFTEITGDDSMFDNMRAKVFFIDDGTFFGRRFKFTKLINQGDLLDKSYGAMATKLNELEIETGESITLRIGAFLDVHAPNDATELKDGQYQFQLEFVQSNLKGYED</sequence>
<dbReference type="EMBL" id="CP058649">
    <property type="protein sequence ID" value="QUI21039.1"/>
    <property type="molecule type" value="Genomic_DNA"/>
</dbReference>
<name>A0A8J8MG95_9FIRM</name>
<reference evidence="1" key="1">
    <citation type="submission" date="2020-07" db="EMBL/GenBank/DDBJ databases">
        <title>Vallitalea pronyensis genome.</title>
        <authorList>
            <person name="Postec A."/>
        </authorList>
    </citation>
    <scope>NUCLEOTIDE SEQUENCE</scope>
    <source>
        <strain evidence="1">FatNI3</strain>
    </source>
</reference>
<dbReference type="RefSeq" id="WP_212696498.1">
    <property type="nucleotide sequence ID" value="NZ_CP058649.1"/>
</dbReference>
<gene>
    <name evidence="1" type="ORF">HZI73_01445</name>
</gene>
<evidence type="ECO:0000313" key="1">
    <source>
        <dbReference type="EMBL" id="QUI21039.1"/>
    </source>
</evidence>
<keyword evidence="2" id="KW-1185">Reference proteome</keyword>
<dbReference type="AlphaFoldDB" id="A0A8J8MG95"/>
<proteinExistence type="predicted"/>
<organism evidence="1 2">
    <name type="scientific">Vallitalea pronyensis</name>
    <dbReference type="NCBI Taxonomy" id="1348613"/>
    <lineage>
        <taxon>Bacteria</taxon>
        <taxon>Bacillati</taxon>
        <taxon>Bacillota</taxon>
        <taxon>Clostridia</taxon>
        <taxon>Lachnospirales</taxon>
        <taxon>Vallitaleaceae</taxon>
        <taxon>Vallitalea</taxon>
    </lineage>
</organism>
<dbReference type="KEGG" id="vpy:HZI73_01445"/>
<dbReference type="Proteomes" id="UP000683246">
    <property type="component" value="Chromosome"/>
</dbReference>
<evidence type="ECO:0000313" key="2">
    <source>
        <dbReference type="Proteomes" id="UP000683246"/>
    </source>
</evidence>